<proteinExistence type="predicted"/>
<feature type="binding site" evidence="6">
    <location>
        <position position="261"/>
    </location>
    <ligand>
        <name>Zn(2+)</name>
        <dbReference type="ChEBI" id="CHEBI:29105"/>
    </ligand>
</feature>
<feature type="binding site" evidence="5 6">
    <location>
        <position position="328"/>
    </location>
    <ligand>
        <name>Zn(2+)</name>
        <dbReference type="ChEBI" id="CHEBI:29105"/>
    </ligand>
</feature>
<dbReference type="GO" id="GO:0032259">
    <property type="term" value="P:methylation"/>
    <property type="evidence" value="ECO:0007669"/>
    <property type="project" value="UniProtKB-KW"/>
</dbReference>
<dbReference type="Gene3D" id="3.20.20.330">
    <property type="entry name" value="Homocysteine-binding-like domain"/>
    <property type="match status" value="1"/>
</dbReference>
<protein>
    <submittedName>
        <fullName evidence="8">Homocysteine methyltransferase</fullName>
    </submittedName>
</protein>
<organism evidence="8 9">
    <name type="scientific">Lophiostoma macrostomum CBS 122681</name>
    <dbReference type="NCBI Taxonomy" id="1314788"/>
    <lineage>
        <taxon>Eukaryota</taxon>
        <taxon>Fungi</taxon>
        <taxon>Dikarya</taxon>
        <taxon>Ascomycota</taxon>
        <taxon>Pezizomycotina</taxon>
        <taxon>Dothideomycetes</taxon>
        <taxon>Pleosporomycetidae</taxon>
        <taxon>Pleosporales</taxon>
        <taxon>Lophiostomataceae</taxon>
        <taxon>Lophiostoma</taxon>
    </lineage>
</organism>
<evidence type="ECO:0000313" key="9">
    <source>
        <dbReference type="Proteomes" id="UP000799324"/>
    </source>
</evidence>
<dbReference type="InterPro" id="IPR003726">
    <property type="entry name" value="HCY_dom"/>
</dbReference>
<dbReference type="InterPro" id="IPR051486">
    <property type="entry name" value="Hcy_S-methyltransferase"/>
</dbReference>
<dbReference type="InterPro" id="IPR036589">
    <property type="entry name" value="HCY_dom_sf"/>
</dbReference>
<dbReference type="InterPro" id="IPR017226">
    <property type="entry name" value="BHMT-like"/>
</dbReference>
<keyword evidence="1 6" id="KW-0489">Methyltransferase</keyword>
<gene>
    <name evidence="8" type="ORF">K491DRAFT_594197</name>
</gene>
<dbReference type="FunFam" id="3.20.20.330:FF:000002">
    <property type="entry name" value="Homocysteine S-methyltransferase"/>
    <property type="match status" value="1"/>
</dbReference>
<dbReference type="EMBL" id="MU004321">
    <property type="protein sequence ID" value="KAF2657789.1"/>
    <property type="molecule type" value="Genomic_DNA"/>
</dbReference>
<dbReference type="PIRSF" id="PIRSF037505">
    <property type="entry name" value="Betaine_HMT"/>
    <property type="match status" value="1"/>
</dbReference>
<evidence type="ECO:0000256" key="3">
    <source>
        <dbReference type="ARBA" id="ARBA00022723"/>
    </source>
</evidence>
<dbReference type="GO" id="GO:0033528">
    <property type="term" value="P:S-methylmethionine cycle"/>
    <property type="evidence" value="ECO:0007669"/>
    <property type="project" value="TreeGrafter"/>
</dbReference>
<dbReference type="PANTHER" id="PTHR46015:SF1">
    <property type="entry name" value="HOMOCYSTEINE S-METHYLTRANSFERASE-LIKE ISOFORM 1"/>
    <property type="match status" value="1"/>
</dbReference>
<keyword evidence="2 6" id="KW-0808">Transferase</keyword>
<accession>A0A6A6TCP7</accession>
<reference evidence="8" key="1">
    <citation type="journal article" date="2020" name="Stud. Mycol.">
        <title>101 Dothideomycetes genomes: a test case for predicting lifestyles and emergence of pathogens.</title>
        <authorList>
            <person name="Haridas S."/>
            <person name="Albert R."/>
            <person name="Binder M."/>
            <person name="Bloem J."/>
            <person name="Labutti K."/>
            <person name="Salamov A."/>
            <person name="Andreopoulos B."/>
            <person name="Baker S."/>
            <person name="Barry K."/>
            <person name="Bills G."/>
            <person name="Bluhm B."/>
            <person name="Cannon C."/>
            <person name="Castanera R."/>
            <person name="Culley D."/>
            <person name="Daum C."/>
            <person name="Ezra D."/>
            <person name="Gonzalez J."/>
            <person name="Henrissat B."/>
            <person name="Kuo A."/>
            <person name="Liang C."/>
            <person name="Lipzen A."/>
            <person name="Lutzoni F."/>
            <person name="Magnuson J."/>
            <person name="Mondo S."/>
            <person name="Nolan M."/>
            <person name="Ohm R."/>
            <person name="Pangilinan J."/>
            <person name="Park H.-J."/>
            <person name="Ramirez L."/>
            <person name="Alfaro M."/>
            <person name="Sun H."/>
            <person name="Tritt A."/>
            <person name="Yoshinaga Y."/>
            <person name="Zwiers L.-H."/>
            <person name="Turgeon B."/>
            <person name="Goodwin S."/>
            <person name="Spatafora J."/>
            <person name="Crous P."/>
            <person name="Grigoriev I."/>
        </authorList>
    </citation>
    <scope>NUCLEOTIDE SEQUENCE</scope>
    <source>
        <strain evidence="8">CBS 122681</strain>
    </source>
</reference>
<evidence type="ECO:0000256" key="2">
    <source>
        <dbReference type="ARBA" id="ARBA00022679"/>
    </source>
</evidence>
<dbReference type="GO" id="GO:0008270">
    <property type="term" value="F:zinc ion binding"/>
    <property type="evidence" value="ECO:0007669"/>
    <property type="project" value="InterPro"/>
</dbReference>
<evidence type="ECO:0000256" key="1">
    <source>
        <dbReference type="ARBA" id="ARBA00022603"/>
    </source>
</evidence>
<dbReference type="GO" id="GO:0009086">
    <property type="term" value="P:methionine biosynthetic process"/>
    <property type="evidence" value="ECO:0007669"/>
    <property type="project" value="InterPro"/>
</dbReference>
<dbReference type="OrthoDB" id="261426at2759"/>
<feature type="domain" description="Hcy-binding" evidence="7">
    <location>
        <begin position="3"/>
        <end position="342"/>
    </location>
</feature>
<dbReference type="SUPFAM" id="SSF82282">
    <property type="entry name" value="Homocysteine S-methyltransferase"/>
    <property type="match status" value="1"/>
</dbReference>
<dbReference type="PROSITE" id="PS50970">
    <property type="entry name" value="HCY"/>
    <property type="match status" value="1"/>
</dbReference>
<comment type="cofactor">
    <cofactor evidence="5">
        <name>Zn(2+)</name>
        <dbReference type="ChEBI" id="CHEBI:29105"/>
    </cofactor>
    <text evidence="5">Binds 1 zinc ion per subunit.</text>
</comment>
<dbReference type="GO" id="GO:0008898">
    <property type="term" value="F:S-adenosylmethionine-homocysteine S-methyltransferase activity"/>
    <property type="evidence" value="ECO:0007669"/>
    <property type="project" value="TreeGrafter"/>
</dbReference>
<evidence type="ECO:0000259" key="7">
    <source>
        <dbReference type="PROSITE" id="PS50970"/>
    </source>
</evidence>
<keyword evidence="4 5" id="KW-0862">Zinc</keyword>
<keyword evidence="3 5" id="KW-0479">Metal-binding</keyword>
<sequence length="348" mass="37523">MPQPLTALLSTRNPLILDGALATYLETLGADISTSLWSASLLSTNPSLIQRTHLDYFRAGANIAITASYQASIPGLCSHLNISEEEAKGLVVQSVELARRAREEYMSELGPGTTNEQKAARRESLLIAGSVGPYGAYLADGSEYTGSYSPCPTHETFKTFHRPRIAALLSTSPFPSNTSPSPSPSGVDILALETLPSYPETQALASLLSTEFPGRPCWFSFTLRDASHISDGTPLSTVVSLLDSQEHENRNLNVVAIGVNCISADLALPALQTLKSLTRKPLIVYPNSGEEWDAAGRGWRGERTQGAVLAERARTWYEAGARIIGGCCRTTPDDIQVIAETFRDAKQI</sequence>
<dbReference type="Pfam" id="PF02574">
    <property type="entry name" value="S-methyl_trans"/>
    <property type="match status" value="1"/>
</dbReference>
<dbReference type="AlphaFoldDB" id="A0A6A6TCP7"/>
<evidence type="ECO:0000256" key="5">
    <source>
        <dbReference type="PIRSR" id="PIRSR037505-2"/>
    </source>
</evidence>
<feature type="binding site" evidence="5 6">
    <location>
        <position position="327"/>
    </location>
    <ligand>
        <name>Zn(2+)</name>
        <dbReference type="ChEBI" id="CHEBI:29105"/>
    </ligand>
</feature>
<dbReference type="NCBIfam" id="NF007020">
    <property type="entry name" value="PRK09485.1"/>
    <property type="match status" value="1"/>
</dbReference>
<name>A0A6A6TCP7_9PLEO</name>
<evidence type="ECO:0000256" key="4">
    <source>
        <dbReference type="ARBA" id="ARBA00022833"/>
    </source>
</evidence>
<dbReference type="PANTHER" id="PTHR46015">
    <property type="entry name" value="ZGC:172121"/>
    <property type="match status" value="1"/>
</dbReference>
<evidence type="ECO:0000313" key="8">
    <source>
        <dbReference type="EMBL" id="KAF2657789.1"/>
    </source>
</evidence>
<dbReference type="Proteomes" id="UP000799324">
    <property type="component" value="Unassembled WGS sequence"/>
</dbReference>
<keyword evidence="9" id="KW-1185">Reference proteome</keyword>
<evidence type="ECO:0000256" key="6">
    <source>
        <dbReference type="PROSITE-ProRule" id="PRU00333"/>
    </source>
</evidence>